<feature type="compositionally biased region" description="Basic residues" evidence="1">
    <location>
        <begin position="62"/>
        <end position="74"/>
    </location>
</feature>
<proteinExistence type="predicted"/>
<feature type="region of interest" description="Disordered" evidence="1">
    <location>
        <begin position="49"/>
        <end position="74"/>
    </location>
</feature>
<sequence length="74" mass="8551">MYCRKNIEAMIYLRTKAWNVIKKQNCGDVFQTQGITSFCLFEIATYPGVSRHDNSSKVHQQAQKRRKLGRGRSG</sequence>
<evidence type="ECO:0000313" key="2">
    <source>
        <dbReference type="EMBL" id="EYC16289.1"/>
    </source>
</evidence>
<organism evidence="2 3">
    <name type="scientific">Ancylostoma ceylanicum</name>
    <dbReference type="NCBI Taxonomy" id="53326"/>
    <lineage>
        <taxon>Eukaryota</taxon>
        <taxon>Metazoa</taxon>
        <taxon>Ecdysozoa</taxon>
        <taxon>Nematoda</taxon>
        <taxon>Chromadorea</taxon>
        <taxon>Rhabditida</taxon>
        <taxon>Rhabditina</taxon>
        <taxon>Rhabditomorpha</taxon>
        <taxon>Strongyloidea</taxon>
        <taxon>Ancylostomatidae</taxon>
        <taxon>Ancylostomatinae</taxon>
        <taxon>Ancylostoma</taxon>
    </lineage>
</organism>
<keyword evidence="3" id="KW-1185">Reference proteome</keyword>
<dbReference type="EMBL" id="JARK01001370">
    <property type="protein sequence ID" value="EYC16289.1"/>
    <property type="molecule type" value="Genomic_DNA"/>
</dbReference>
<comment type="caution">
    <text evidence="2">The sequence shown here is derived from an EMBL/GenBank/DDBJ whole genome shotgun (WGS) entry which is preliminary data.</text>
</comment>
<dbReference type="Proteomes" id="UP000024635">
    <property type="component" value="Unassembled WGS sequence"/>
</dbReference>
<accession>A0A016ULL1</accession>
<reference evidence="3" key="1">
    <citation type="journal article" date="2015" name="Nat. Genet.">
        <title>The genome and transcriptome of the zoonotic hookworm Ancylostoma ceylanicum identify infection-specific gene families.</title>
        <authorList>
            <person name="Schwarz E.M."/>
            <person name="Hu Y."/>
            <person name="Antoshechkin I."/>
            <person name="Miller M.M."/>
            <person name="Sternberg P.W."/>
            <person name="Aroian R.V."/>
        </authorList>
    </citation>
    <scope>NUCLEOTIDE SEQUENCE</scope>
    <source>
        <strain evidence="3">HY135</strain>
    </source>
</reference>
<gene>
    <name evidence="2" type="primary">Acey_s0034.g2908</name>
    <name evidence="2" type="ORF">Y032_0034g2908</name>
</gene>
<name>A0A016ULL1_9BILA</name>
<protein>
    <submittedName>
        <fullName evidence="2">Uncharacterized protein</fullName>
    </submittedName>
</protein>
<evidence type="ECO:0000313" key="3">
    <source>
        <dbReference type="Proteomes" id="UP000024635"/>
    </source>
</evidence>
<dbReference type="AlphaFoldDB" id="A0A016ULL1"/>
<evidence type="ECO:0000256" key="1">
    <source>
        <dbReference type="SAM" id="MobiDB-lite"/>
    </source>
</evidence>